<dbReference type="PANTHER" id="PTHR45586:SF1">
    <property type="entry name" value="LIPOPOLYSACCHARIDE ASSEMBLY PROTEIN B"/>
    <property type="match status" value="1"/>
</dbReference>
<evidence type="ECO:0000256" key="1">
    <source>
        <dbReference type="ARBA" id="ARBA00022737"/>
    </source>
</evidence>
<keyword evidence="1" id="KW-0677">Repeat</keyword>
<dbReference type="SMART" id="SM00028">
    <property type="entry name" value="TPR"/>
    <property type="match status" value="8"/>
</dbReference>
<feature type="region of interest" description="Disordered" evidence="4">
    <location>
        <begin position="166"/>
        <end position="193"/>
    </location>
</feature>
<dbReference type="Pfam" id="PF13181">
    <property type="entry name" value="TPR_8"/>
    <property type="match status" value="1"/>
</dbReference>
<feature type="repeat" description="TPR" evidence="3">
    <location>
        <begin position="25"/>
        <end position="58"/>
    </location>
</feature>
<dbReference type="AlphaFoldDB" id="A0A5C5VF48"/>
<dbReference type="Gene3D" id="1.25.40.10">
    <property type="entry name" value="Tetratricopeptide repeat domain"/>
    <property type="match status" value="3"/>
</dbReference>
<dbReference type="PROSITE" id="PS50005">
    <property type="entry name" value="TPR"/>
    <property type="match status" value="4"/>
</dbReference>
<dbReference type="EMBL" id="SIHJ01000001">
    <property type="protein sequence ID" value="TWT36305.1"/>
    <property type="molecule type" value="Genomic_DNA"/>
</dbReference>
<keyword evidence="2 3" id="KW-0802">TPR repeat</keyword>
<comment type="caution">
    <text evidence="6">The sequence shown here is derived from an EMBL/GenBank/DDBJ whole genome shotgun (WGS) entry which is preliminary data.</text>
</comment>
<feature type="signal peptide" evidence="5">
    <location>
        <begin position="1"/>
        <end position="22"/>
    </location>
</feature>
<evidence type="ECO:0000256" key="5">
    <source>
        <dbReference type="SAM" id="SignalP"/>
    </source>
</evidence>
<reference evidence="6 7" key="1">
    <citation type="submission" date="2019-02" db="EMBL/GenBank/DDBJ databases">
        <title>Deep-cultivation of Planctomycetes and their phenomic and genomic characterization uncovers novel biology.</title>
        <authorList>
            <person name="Wiegand S."/>
            <person name="Jogler M."/>
            <person name="Boedeker C."/>
            <person name="Pinto D."/>
            <person name="Vollmers J."/>
            <person name="Rivas-Marin E."/>
            <person name="Kohn T."/>
            <person name="Peeters S.H."/>
            <person name="Heuer A."/>
            <person name="Rast P."/>
            <person name="Oberbeckmann S."/>
            <person name="Bunk B."/>
            <person name="Jeske O."/>
            <person name="Meyerdierks A."/>
            <person name="Storesund J.E."/>
            <person name="Kallscheuer N."/>
            <person name="Luecker S."/>
            <person name="Lage O.M."/>
            <person name="Pohl T."/>
            <person name="Merkel B.J."/>
            <person name="Hornburger P."/>
            <person name="Mueller R.-W."/>
            <person name="Bruemmer F."/>
            <person name="Labrenz M."/>
            <person name="Spormann A.M."/>
            <person name="Op Den Camp H."/>
            <person name="Overmann J."/>
            <person name="Amann R."/>
            <person name="Jetten M.S.M."/>
            <person name="Mascher T."/>
            <person name="Medema M.H."/>
            <person name="Devos D.P."/>
            <person name="Kaster A.-K."/>
            <person name="Ovreas L."/>
            <person name="Rohde M."/>
            <person name="Galperin M.Y."/>
            <person name="Jogler C."/>
        </authorList>
    </citation>
    <scope>NUCLEOTIDE SEQUENCE [LARGE SCALE GENOMIC DNA]</scope>
    <source>
        <strain evidence="6 7">KOR34</strain>
    </source>
</reference>
<gene>
    <name evidence="6" type="ORF">KOR34_12090</name>
</gene>
<dbReference type="InterPro" id="IPR011990">
    <property type="entry name" value="TPR-like_helical_dom_sf"/>
</dbReference>
<organism evidence="6 7">
    <name type="scientific">Posidoniimonas corsicana</name>
    <dbReference type="NCBI Taxonomy" id="1938618"/>
    <lineage>
        <taxon>Bacteria</taxon>
        <taxon>Pseudomonadati</taxon>
        <taxon>Planctomycetota</taxon>
        <taxon>Planctomycetia</taxon>
        <taxon>Pirellulales</taxon>
        <taxon>Lacipirellulaceae</taxon>
        <taxon>Posidoniimonas</taxon>
    </lineage>
</organism>
<accession>A0A5C5VF48</accession>
<feature type="chain" id="PRO_5023044384" evidence="5">
    <location>
        <begin position="23"/>
        <end position="361"/>
    </location>
</feature>
<protein>
    <submittedName>
        <fullName evidence="6">Tetratricopeptide repeat protein</fullName>
    </submittedName>
</protein>
<evidence type="ECO:0000256" key="3">
    <source>
        <dbReference type="PROSITE-ProRule" id="PRU00339"/>
    </source>
</evidence>
<evidence type="ECO:0000313" key="7">
    <source>
        <dbReference type="Proteomes" id="UP000316714"/>
    </source>
</evidence>
<dbReference type="Pfam" id="PF14559">
    <property type="entry name" value="TPR_19"/>
    <property type="match status" value="1"/>
</dbReference>
<sequence precursor="true">MIGIAVVLAAGGLAAVASDAGAQPASALSQEGWKLWQSGQMAEAEKKFEAAVEQDPKDVSAWNGLGWARFNGGDSVGAVEAFDQCVKLAPKHPAAQNGLGQVYLSWNEYEPAEKHLKKAAPNAPAAWFGLARLYMLTGEYDQAKRWIRKSLTQQPGDADLKRLLESAKKGELDEETRAKMVGPGRPSEAEQKLAADPDRLTVPQAWQLLNRGQPDKAADAFAKILEVDADNFGANNGMGFALLNAGEAGKAKAYFNKCLELEPKAAGPMNGLARCLYSEDKLDEAIALWEKMQKQNPGVNAATVGLASTYLEQGEHAKALPYYQQLLKAYPKNQQYRQAVEACEEAIAQGKDAESDKKKQS</sequence>
<dbReference type="Pfam" id="PF13432">
    <property type="entry name" value="TPR_16"/>
    <property type="match status" value="2"/>
</dbReference>
<feature type="repeat" description="TPR" evidence="3">
    <location>
        <begin position="300"/>
        <end position="333"/>
    </location>
</feature>
<proteinExistence type="predicted"/>
<dbReference type="PANTHER" id="PTHR45586">
    <property type="entry name" value="TPR REPEAT-CONTAINING PROTEIN PA4667"/>
    <property type="match status" value="1"/>
</dbReference>
<evidence type="ECO:0000256" key="2">
    <source>
        <dbReference type="ARBA" id="ARBA00022803"/>
    </source>
</evidence>
<dbReference type="Proteomes" id="UP000316714">
    <property type="component" value="Unassembled WGS sequence"/>
</dbReference>
<feature type="repeat" description="TPR" evidence="3">
    <location>
        <begin position="59"/>
        <end position="92"/>
    </location>
</feature>
<dbReference type="SUPFAM" id="SSF48452">
    <property type="entry name" value="TPR-like"/>
    <property type="match status" value="2"/>
</dbReference>
<keyword evidence="7" id="KW-1185">Reference proteome</keyword>
<keyword evidence="5" id="KW-0732">Signal</keyword>
<dbReference type="InterPro" id="IPR051012">
    <property type="entry name" value="CellSynth/LPSAsmb/PSIAsmb"/>
</dbReference>
<name>A0A5C5VF48_9BACT</name>
<feature type="repeat" description="TPR" evidence="3">
    <location>
        <begin position="124"/>
        <end position="157"/>
    </location>
</feature>
<evidence type="ECO:0000313" key="6">
    <source>
        <dbReference type="EMBL" id="TWT36305.1"/>
    </source>
</evidence>
<evidence type="ECO:0000256" key="4">
    <source>
        <dbReference type="SAM" id="MobiDB-lite"/>
    </source>
</evidence>
<dbReference type="InterPro" id="IPR019734">
    <property type="entry name" value="TPR_rpt"/>
</dbReference>
<feature type="compositionally biased region" description="Basic and acidic residues" evidence="4">
    <location>
        <begin position="166"/>
        <end position="178"/>
    </location>
</feature>